<evidence type="ECO:0000313" key="3">
    <source>
        <dbReference type="EMBL" id="KAB0585207.1"/>
    </source>
</evidence>
<dbReference type="InterPro" id="IPR024370">
    <property type="entry name" value="PBP_domain"/>
</dbReference>
<dbReference type="InterPro" id="IPR036388">
    <property type="entry name" value="WH-like_DNA-bd_sf"/>
</dbReference>
<dbReference type="Gene3D" id="1.10.10.10">
    <property type="entry name" value="Winged helix-like DNA-binding domain superfamily/Winged helix DNA-binding domain"/>
    <property type="match status" value="1"/>
</dbReference>
<dbReference type="Pfam" id="PF12727">
    <property type="entry name" value="PBP_like"/>
    <property type="match status" value="1"/>
</dbReference>
<name>A0A643FH09_IDEDE</name>
<dbReference type="InterPro" id="IPR036390">
    <property type="entry name" value="WH_DNA-bd_sf"/>
</dbReference>
<dbReference type="GO" id="GO:0003700">
    <property type="term" value="F:DNA-binding transcription factor activity"/>
    <property type="evidence" value="ECO:0007669"/>
    <property type="project" value="InterPro"/>
</dbReference>
<dbReference type="EMBL" id="VZPB01000002">
    <property type="protein sequence ID" value="KAB0585207.1"/>
    <property type="molecule type" value="Genomic_DNA"/>
</dbReference>
<dbReference type="PANTHER" id="PTHR38431:SF1">
    <property type="entry name" value="BLL2305 PROTEIN"/>
    <property type="match status" value="1"/>
</dbReference>
<dbReference type="AlphaFoldDB" id="A0A643FH09"/>
<evidence type="ECO:0000259" key="1">
    <source>
        <dbReference type="Pfam" id="PF00126"/>
    </source>
</evidence>
<dbReference type="SUPFAM" id="SSF53850">
    <property type="entry name" value="Periplasmic binding protein-like II"/>
    <property type="match status" value="1"/>
</dbReference>
<evidence type="ECO:0000313" key="4">
    <source>
        <dbReference type="Proteomes" id="UP000430120"/>
    </source>
</evidence>
<dbReference type="Proteomes" id="UP000430120">
    <property type="component" value="Unassembled WGS sequence"/>
</dbReference>
<sequence>MKQVSIRPVWTIQDAGGPPLPARLIELLVQVAETGSLLLAARSLGLSYRRAWDLVRQGEQQFDAQLLVMERGRGSTLTDLGQRIVWADKRIHARLKPALESLSSELAEELRGALSESPSALRIHASHGFAIERLIERLHADGLKLAVNYASSSAAAAALREGDCDVAGLHIPIGPMEDMALAHYRPWLSGMALSLVDIATRRQGLMVRPGNPKELFSLADLARPSVRFINRQVGSGTRLLLEGLLKAQDIATTRIAGFEQGEYTHAAVAAYVASGMADVGFGLEPPARQFKLDFVPIATERYFLLCRDDVMDSAALQTVLAALREPAFRARLADLPGYDPSAAGTVTPLAQAYPAIAQEA</sequence>
<dbReference type="SUPFAM" id="SSF46785">
    <property type="entry name" value="Winged helix' DNA-binding domain"/>
    <property type="match status" value="1"/>
</dbReference>
<dbReference type="OrthoDB" id="9805928at2"/>
<feature type="domain" description="HTH lysR-type" evidence="1">
    <location>
        <begin position="23"/>
        <end position="82"/>
    </location>
</feature>
<proteinExistence type="predicted"/>
<comment type="caution">
    <text evidence="3">The sequence shown here is derived from an EMBL/GenBank/DDBJ whole genome shotgun (WGS) entry which is preliminary data.</text>
</comment>
<protein>
    <submittedName>
        <fullName evidence="3">LysR family transcriptional regulator</fullName>
    </submittedName>
</protein>
<dbReference type="InterPro" id="IPR000847">
    <property type="entry name" value="LysR_HTH_N"/>
</dbReference>
<dbReference type="RefSeq" id="WP_151122190.1">
    <property type="nucleotide sequence ID" value="NZ_CP088081.1"/>
</dbReference>
<evidence type="ECO:0000259" key="2">
    <source>
        <dbReference type="Pfam" id="PF12727"/>
    </source>
</evidence>
<reference evidence="3 4" key="1">
    <citation type="submission" date="2019-09" db="EMBL/GenBank/DDBJ databases">
        <title>Draft genome sequences of 48 bacterial type strains from the CCUG.</title>
        <authorList>
            <person name="Tunovic T."/>
            <person name="Pineiro-Iglesias B."/>
            <person name="Unosson C."/>
            <person name="Inganas E."/>
            <person name="Ohlen M."/>
            <person name="Cardew S."/>
            <person name="Jensie-Markopoulos S."/>
            <person name="Salva-Serra F."/>
            <person name="Jaen-Luchoro D."/>
            <person name="Karlsson R."/>
            <person name="Svensson-Stadler L."/>
            <person name="Chun J."/>
            <person name="Moore E."/>
        </authorList>
    </citation>
    <scope>NUCLEOTIDE SEQUENCE [LARGE SCALE GENOMIC DNA]</scope>
    <source>
        <strain evidence="3 4">CCUG 30977</strain>
    </source>
</reference>
<dbReference type="Gene3D" id="3.40.190.10">
    <property type="entry name" value="Periplasmic binding protein-like II"/>
    <property type="match status" value="2"/>
</dbReference>
<feature type="domain" description="PBP" evidence="2">
    <location>
        <begin position="139"/>
        <end position="323"/>
    </location>
</feature>
<gene>
    <name evidence="3" type="ORF">F7Q92_01600</name>
</gene>
<dbReference type="PANTHER" id="PTHR38431">
    <property type="entry name" value="BLL2305 PROTEIN"/>
    <property type="match status" value="1"/>
</dbReference>
<accession>A0A643FH09</accession>
<keyword evidence="4" id="KW-1185">Reference proteome</keyword>
<dbReference type="Pfam" id="PF00126">
    <property type="entry name" value="HTH_1"/>
    <property type="match status" value="1"/>
</dbReference>
<organism evidence="3 4">
    <name type="scientific">Ideonella dechloratans</name>
    <dbReference type="NCBI Taxonomy" id="36863"/>
    <lineage>
        <taxon>Bacteria</taxon>
        <taxon>Pseudomonadati</taxon>
        <taxon>Pseudomonadota</taxon>
        <taxon>Betaproteobacteria</taxon>
        <taxon>Burkholderiales</taxon>
        <taxon>Sphaerotilaceae</taxon>
        <taxon>Ideonella</taxon>
    </lineage>
</organism>